<feature type="region of interest" description="Disordered" evidence="1">
    <location>
        <begin position="590"/>
        <end position="615"/>
    </location>
</feature>
<feature type="compositionally biased region" description="Low complexity" evidence="1">
    <location>
        <begin position="594"/>
        <end position="604"/>
    </location>
</feature>
<keyword evidence="3" id="KW-1185">Reference proteome</keyword>
<evidence type="ECO:0000259" key="2">
    <source>
        <dbReference type="Pfam" id="PF11560"/>
    </source>
</evidence>
<sequence length="700" mass="77896">MSVEDPPPKSSSAPSASSRPEASVSRTPRSQPSPSRSESRPERIPSVRSLSEPTVSVPRCLTNRPPSTSSAIRASPVHRSSTPSAPRSTSPIQAASTVPTTSDPSVKSKTAPEKKKKKHKHSSKHDKAVLEGLLTSPPSVPISSTPVQVEQQVEAGDHPRSKTPPDRGAQEDDVILLEKPLTPSGRTRSASYESGSVHSVRSRRSRSTRRSSYRSPPRSHRSRSRESRRRDEPAPRYCSRESSYYSDRHYRGASLSPSLRVGSDVGYDLSRMPSDRSSSRPHARYSVSPVSESPEREIGPSDEASPTDDFRAYNELLQRMAKALDFEVTSSESKFTDKILQHIYSGSTPSIAFPLIEGFADLWKKLQSRPASATATNRKVESLYRTKDDAHPFLAVHPPPSSLVTEEMQARPRQGSMSAPADKVSRKIDALGRKLYTSATFGIKVANYAAMMAAYQLFLWKKVASFLPKIPDDQRTLLRVIQEEAVRLSRHQINVGRSMADTAARSLLSSVVLRRYAWLRTTALPVETRNRVEDLPFEGNTLFSEKTDEFLSKKRTDRLTARSYGVLHQPSQQSSRPYYRSFQRGEIEGETYFPRSSPSPSSEPSPDEALGTTEEASTTDDFHAYNDLHMAKALEIDVTCTEPRSKDKILQHIFSGSTSNVAFPIIEGFAEMLTNMNLKLVSTPPANKKFESMYRMWDEL</sequence>
<name>A0AA97JW26_EUBMA</name>
<feature type="compositionally biased region" description="Low complexity" evidence="1">
    <location>
        <begin position="10"/>
        <end position="36"/>
    </location>
</feature>
<accession>A0AA97JW26</accession>
<gene>
    <name evidence="4" type="primary">LOC129336514</name>
</gene>
<dbReference type="InterPro" id="IPR021623">
    <property type="entry name" value="LAP2alpha_C"/>
</dbReference>
<feature type="compositionally biased region" description="Basic residues" evidence="1">
    <location>
        <begin position="200"/>
        <end position="223"/>
    </location>
</feature>
<feature type="region of interest" description="Disordered" evidence="1">
    <location>
        <begin position="266"/>
        <end position="308"/>
    </location>
</feature>
<evidence type="ECO:0000313" key="3">
    <source>
        <dbReference type="Proteomes" id="UP001190640"/>
    </source>
</evidence>
<evidence type="ECO:0000313" key="4">
    <source>
        <dbReference type="RefSeq" id="XP_054845618.1"/>
    </source>
</evidence>
<protein>
    <submittedName>
        <fullName evidence="4">Lamina-associated polypeptide 2-like</fullName>
    </submittedName>
</protein>
<feature type="compositionally biased region" description="Low complexity" evidence="1">
    <location>
        <begin position="135"/>
        <end position="147"/>
    </location>
</feature>
<feature type="compositionally biased region" description="Basic and acidic residues" evidence="1">
    <location>
        <begin position="224"/>
        <end position="234"/>
    </location>
</feature>
<dbReference type="Gene3D" id="1.10.287.3160">
    <property type="match status" value="1"/>
</dbReference>
<organism evidence="3 4">
    <name type="scientific">Eublepharis macularius</name>
    <name type="common">Leopard gecko</name>
    <name type="synonym">Cyrtodactylus macularius</name>
    <dbReference type="NCBI Taxonomy" id="481883"/>
    <lineage>
        <taxon>Eukaryota</taxon>
        <taxon>Metazoa</taxon>
        <taxon>Chordata</taxon>
        <taxon>Craniata</taxon>
        <taxon>Vertebrata</taxon>
        <taxon>Euteleostomi</taxon>
        <taxon>Lepidosauria</taxon>
        <taxon>Squamata</taxon>
        <taxon>Bifurcata</taxon>
        <taxon>Gekkota</taxon>
        <taxon>Eublepharidae</taxon>
        <taxon>Eublepharinae</taxon>
        <taxon>Eublepharis</taxon>
    </lineage>
</organism>
<feature type="domain" description="Lamina-associated polypeptide 2 alpha C-terminal" evidence="2">
    <location>
        <begin position="409"/>
        <end position="553"/>
    </location>
</feature>
<feature type="region of interest" description="Disordered" evidence="1">
    <location>
        <begin position="1"/>
        <end position="240"/>
    </location>
</feature>
<dbReference type="RefSeq" id="XP_054845618.1">
    <property type="nucleotide sequence ID" value="XM_054989643.1"/>
</dbReference>
<dbReference type="Proteomes" id="UP001190640">
    <property type="component" value="Chromosome 10"/>
</dbReference>
<dbReference type="AlphaFoldDB" id="A0AA97JW26"/>
<feature type="compositionally biased region" description="Basic and acidic residues" evidence="1">
    <location>
        <begin position="155"/>
        <end position="170"/>
    </location>
</feature>
<reference evidence="4" key="1">
    <citation type="submission" date="2025-08" db="UniProtKB">
        <authorList>
            <consortium name="RefSeq"/>
        </authorList>
    </citation>
    <scope>IDENTIFICATION</scope>
    <source>
        <tissue evidence="4">Blood</tissue>
    </source>
</reference>
<dbReference type="Pfam" id="PF11560">
    <property type="entry name" value="LAP2alpha"/>
    <property type="match status" value="1"/>
</dbReference>
<evidence type="ECO:0000256" key="1">
    <source>
        <dbReference type="SAM" id="MobiDB-lite"/>
    </source>
</evidence>
<feature type="compositionally biased region" description="Low complexity" evidence="1">
    <location>
        <begin position="79"/>
        <end position="91"/>
    </location>
</feature>
<proteinExistence type="predicted"/>
<dbReference type="KEGG" id="emc:129336514"/>
<feature type="compositionally biased region" description="Basic residues" evidence="1">
    <location>
        <begin position="114"/>
        <end position="124"/>
    </location>
</feature>
<dbReference type="GeneID" id="129336514"/>
<feature type="compositionally biased region" description="Polar residues" evidence="1">
    <location>
        <begin position="92"/>
        <end position="105"/>
    </location>
</feature>